<dbReference type="InterPro" id="IPR020103">
    <property type="entry name" value="PsdUridine_synth_cat_dom_sf"/>
</dbReference>
<dbReference type="PANTHER" id="PTHR21600">
    <property type="entry name" value="MITOCHONDRIAL RNA PSEUDOURIDINE SYNTHASE"/>
    <property type="match status" value="1"/>
</dbReference>
<dbReference type="InterPro" id="IPR046357">
    <property type="entry name" value="PPIase_dom_sf"/>
</dbReference>
<dbReference type="CDD" id="cd02869">
    <property type="entry name" value="PseudoU_synth_RluA_like"/>
    <property type="match status" value="1"/>
</dbReference>
<keyword evidence="5" id="KW-1185">Reference proteome</keyword>
<dbReference type="InterPro" id="IPR006145">
    <property type="entry name" value="PsdUridine_synth_RsuA/RluA"/>
</dbReference>
<dbReference type="Proteomes" id="UP000654075">
    <property type="component" value="Unassembled WGS sequence"/>
</dbReference>
<gene>
    <name evidence="4" type="ORF">PGLA1383_LOCUS38395</name>
</gene>
<feature type="region of interest" description="Disordered" evidence="2">
    <location>
        <begin position="1"/>
        <end position="31"/>
    </location>
</feature>
<keyword evidence="1" id="KW-0413">Isomerase</keyword>
<dbReference type="SUPFAM" id="SSF54534">
    <property type="entry name" value="FKBP-like"/>
    <property type="match status" value="1"/>
</dbReference>
<evidence type="ECO:0000313" key="5">
    <source>
        <dbReference type="Proteomes" id="UP000654075"/>
    </source>
</evidence>
<evidence type="ECO:0000313" key="4">
    <source>
        <dbReference type="EMBL" id="CAE8620869.1"/>
    </source>
</evidence>
<dbReference type="OrthoDB" id="424794at2759"/>
<dbReference type="InterPro" id="IPR050188">
    <property type="entry name" value="RluA_PseudoU_synthase"/>
</dbReference>
<evidence type="ECO:0000256" key="2">
    <source>
        <dbReference type="SAM" id="MobiDB-lite"/>
    </source>
</evidence>
<dbReference type="Gene3D" id="3.30.2350.10">
    <property type="entry name" value="Pseudouridine synthase"/>
    <property type="match status" value="1"/>
</dbReference>
<proteinExistence type="predicted"/>
<dbReference type="PROSITE" id="PS50198">
    <property type="entry name" value="PPIC_PPIASE_2"/>
    <property type="match status" value="1"/>
</dbReference>
<dbReference type="GO" id="GO:0009982">
    <property type="term" value="F:pseudouridine synthase activity"/>
    <property type="evidence" value="ECO:0007669"/>
    <property type="project" value="InterPro"/>
</dbReference>
<protein>
    <recommendedName>
        <fullName evidence="3">PpiC domain-containing protein</fullName>
    </recommendedName>
</protein>
<dbReference type="PANTHER" id="PTHR21600:SF92">
    <property type="entry name" value="RIBOSOMAL LARGE SUBUNIT PSEUDOURIDINE SYNTHASE C"/>
    <property type="match status" value="1"/>
</dbReference>
<evidence type="ECO:0000256" key="1">
    <source>
        <dbReference type="PROSITE-ProRule" id="PRU00278"/>
    </source>
</evidence>
<feature type="compositionally biased region" description="Basic and acidic residues" evidence="2">
    <location>
        <begin position="15"/>
        <end position="25"/>
    </location>
</feature>
<evidence type="ECO:0000259" key="3">
    <source>
        <dbReference type="PROSITE" id="PS50198"/>
    </source>
</evidence>
<dbReference type="GO" id="GO:0000455">
    <property type="term" value="P:enzyme-directed rRNA pseudouridine synthesis"/>
    <property type="evidence" value="ECO:0007669"/>
    <property type="project" value="TreeGrafter"/>
</dbReference>
<keyword evidence="1" id="KW-0697">Rotamase</keyword>
<dbReference type="GO" id="GO:0003755">
    <property type="term" value="F:peptidyl-prolyl cis-trans isomerase activity"/>
    <property type="evidence" value="ECO:0007669"/>
    <property type="project" value="UniProtKB-KW"/>
</dbReference>
<dbReference type="InterPro" id="IPR000297">
    <property type="entry name" value="PPIase_PpiC"/>
</dbReference>
<comment type="caution">
    <text evidence="4">The sequence shown here is derived from an EMBL/GenBank/DDBJ whole genome shotgun (WGS) entry which is preliminary data.</text>
</comment>
<dbReference type="Gene3D" id="3.10.50.40">
    <property type="match status" value="1"/>
</dbReference>
<dbReference type="SUPFAM" id="SSF55120">
    <property type="entry name" value="Pseudouridine synthase"/>
    <property type="match status" value="1"/>
</dbReference>
<accession>A0A813GDT0</accession>
<sequence length="804" mass="87377">MALAGAAKESPPADSTRRDPTDARGQELIGRDVGMPRPVFEESAPPAVAVWDDALSPELFRRVRESIDDLCVWRVKSPSGLCTFWLPREAQPKTAAEVAGRALLKLLGHKPEEFVGIEWWCRNQSAIMGAHFHYDTALSVPGSSHREVEERTDFRRPTYSSVLYLGDVGGPTVVLDQVADRSGHSPPVPHAGCSVATKRNRYLAFPGELRHGGVSFGSHSGVDCREPRFVILYNFWKDFAPGPPACQTPDFSHYRPVCSTAPTARHLLVPEEAVRLLNCPHDSSPARRVTPSLVVKPEEMDHSVPVEDLPTSLPMPSKEVLSATHGQGVLRLEWGQAARQLLASDGKTTEENPDRALASKIRHQLVPNGRHAGSAANSVRLAAGRGAAWKLLDALLELWLEQEGPEGKLQTSWPDDDFCDSGNTEGGVRVLGYGPGVAGILKPAGVTTEEAVRQLSQQLAYERHMPEPVDLHIVSRLDHPTSGVLPLALGAAECAAAKWLEAQFAGRLVGKEYVCLCEGPSLGPTGYQGNVSTPLHTVELDGGRASRTEVSPLGRQSFTGYEVLARYMPPASSDPSFPSHDCEPGVDGRDEEGAKVRELMLLRVRPLTGRTHQIRVHLASIDRPLVGDLTYGAKETSVLRSCPRLFLHCRRIEVRDLSGKPFVTKSELPHELEGIVLLVAINGVILIGYKAFFGGGGGAGRSCSARHILMKLEDDIQKAKARIEAGEKFGKVARDCREGGSLGTFSPGQMVPAFDRVCFDPDTKVGEVLGPVQTHFGFHLIIVDARQGVDPEVSKELKEEKKGE</sequence>
<dbReference type="EMBL" id="CAJNNV010027599">
    <property type="protein sequence ID" value="CAE8620869.1"/>
    <property type="molecule type" value="Genomic_DNA"/>
</dbReference>
<feature type="domain" description="PpiC" evidence="3">
    <location>
        <begin position="700"/>
        <end position="785"/>
    </location>
</feature>
<reference evidence="4" key="1">
    <citation type="submission" date="2021-02" db="EMBL/GenBank/DDBJ databases">
        <authorList>
            <person name="Dougan E. K."/>
            <person name="Rhodes N."/>
            <person name="Thang M."/>
            <person name="Chan C."/>
        </authorList>
    </citation>
    <scope>NUCLEOTIDE SEQUENCE</scope>
</reference>
<dbReference type="Pfam" id="PF00849">
    <property type="entry name" value="PseudoU_synth_2"/>
    <property type="match status" value="1"/>
</dbReference>
<name>A0A813GDT0_POLGL</name>
<organism evidence="4 5">
    <name type="scientific">Polarella glacialis</name>
    <name type="common">Dinoflagellate</name>
    <dbReference type="NCBI Taxonomy" id="89957"/>
    <lineage>
        <taxon>Eukaryota</taxon>
        <taxon>Sar</taxon>
        <taxon>Alveolata</taxon>
        <taxon>Dinophyceae</taxon>
        <taxon>Suessiales</taxon>
        <taxon>Suessiaceae</taxon>
        <taxon>Polarella</taxon>
    </lineage>
</organism>
<dbReference type="Pfam" id="PF00639">
    <property type="entry name" value="Rotamase"/>
    <property type="match status" value="1"/>
</dbReference>
<dbReference type="AlphaFoldDB" id="A0A813GDT0"/>
<dbReference type="GO" id="GO:0003723">
    <property type="term" value="F:RNA binding"/>
    <property type="evidence" value="ECO:0007669"/>
    <property type="project" value="InterPro"/>
</dbReference>